<keyword evidence="5 7" id="KW-0131">Cell cycle</keyword>
<feature type="binding site" evidence="5">
    <location>
        <position position="188"/>
    </location>
    <ligand>
        <name>GTP</name>
        <dbReference type="ChEBI" id="CHEBI:37565"/>
    </ligand>
</feature>
<keyword evidence="5 7" id="KW-0132">Cell division</keyword>
<dbReference type="CDD" id="cd02201">
    <property type="entry name" value="FtsZ_type1"/>
    <property type="match status" value="1"/>
</dbReference>
<evidence type="ECO:0000256" key="7">
    <source>
        <dbReference type="RuleBase" id="RU000631"/>
    </source>
</evidence>
<dbReference type="SMART" id="SM00865">
    <property type="entry name" value="Tubulin_C"/>
    <property type="match status" value="1"/>
</dbReference>
<proteinExistence type="inferred from homology"/>
<dbReference type="Proteomes" id="UP000245876">
    <property type="component" value="Unassembled WGS sequence"/>
</dbReference>
<feature type="compositionally biased region" description="Low complexity" evidence="8">
    <location>
        <begin position="352"/>
        <end position="385"/>
    </location>
</feature>
<dbReference type="HAMAP" id="MF_00909">
    <property type="entry name" value="FtsZ"/>
    <property type="match status" value="1"/>
</dbReference>
<evidence type="ECO:0000313" key="12">
    <source>
        <dbReference type="Proteomes" id="UP000245876"/>
    </source>
</evidence>
<feature type="binding site" evidence="5">
    <location>
        <begin position="22"/>
        <end position="26"/>
    </location>
    <ligand>
        <name>GTP</name>
        <dbReference type="ChEBI" id="CHEBI:37565"/>
    </ligand>
</feature>
<dbReference type="GO" id="GO:0043093">
    <property type="term" value="P:FtsZ-dependent cytokinesis"/>
    <property type="evidence" value="ECO:0007669"/>
    <property type="project" value="UniProtKB-UniRule"/>
</dbReference>
<dbReference type="Pfam" id="PF12327">
    <property type="entry name" value="FtsZ_C"/>
    <property type="match status" value="1"/>
</dbReference>
<dbReference type="InterPro" id="IPR003008">
    <property type="entry name" value="Tubulin_FtsZ_GTPase"/>
</dbReference>
<dbReference type="InterPro" id="IPR037103">
    <property type="entry name" value="Tubulin/FtsZ-like_C"/>
</dbReference>
<keyword evidence="5" id="KW-0963">Cytoplasm</keyword>
<keyword evidence="4 5" id="KW-0717">Septation</keyword>
<dbReference type="SUPFAM" id="SSF52490">
    <property type="entry name" value="Tubulin nucleotide-binding domain-like"/>
    <property type="match status" value="1"/>
</dbReference>
<feature type="region of interest" description="Disordered" evidence="8">
    <location>
        <begin position="324"/>
        <end position="415"/>
    </location>
</feature>
<reference evidence="11 12" key="1">
    <citation type="journal article" date="2018" name="Int. J. Syst. Evol. Microbiol.">
        <title>Bifidobacterium callitrichidarum sp. nov. from the faeces of the emperor tamarin (Saguinus imperator).</title>
        <authorList>
            <person name="Modesto M."/>
            <person name="Michelini S."/>
            <person name="Sansosti M.C."/>
            <person name="De Filippo C."/>
            <person name="Cavalieri D."/>
            <person name="Qvirist L."/>
            <person name="Andlid T."/>
            <person name="Spiezio C."/>
            <person name="Sandri C."/>
            <person name="Pascarelli S."/>
            <person name="Sgorbati B."/>
            <person name="Mattarelli P."/>
        </authorList>
    </citation>
    <scope>NUCLEOTIDE SEQUENCE [LARGE SCALE GENOMIC DNA]</scope>
    <source>
        <strain evidence="11 12">TRI 5</strain>
    </source>
</reference>
<comment type="caution">
    <text evidence="11">The sequence shown here is derived from an EMBL/GenBank/DDBJ whole genome shotgun (WGS) entry which is preliminary data.</text>
</comment>
<dbReference type="InterPro" id="IPR045061">
    <property type="entry name" value="FtsZ/CetZ"/>
</dbReference>
<feature type="region of interest" description="Disordered" evidence="8">
    <location>
        <begin position="64"/>
        <end position="87"/>
    </location>
</feature>
<dbReference type="GO" id="GO:0051258">
    <property type="term" value="P:protein polymerization"/>
    <property type="evidence" value="ECO:0007669"/>
    <property type="project" value="UniProtKB-UniRule"/>
</dbReference>
<evidence type="ECO:0000256" key="4">
    <source>
        <dbReference type="ARBA" id="ARBA00023210"/>
    </source>
</evidence>
<accession>A0A2U2N4S1</accession>
<evidence type="ECO:0000256" key="1">
    <source>
        <dbReference type="ARBA" id="ARBA00009690"/>
    </source>
</evidence>
<dbReference type="FunFam" id="3.40.50.1440:FF:000001">
    <property type="entry name" value="Cell division protein FtsZ"/>
    <property type="match status" value="1"/>
</dbReference>
<dbReference type="PANTHER" id="PTHR30314">
    <property type="entry name" value="CELL DIVISION PROTEIN FTSZ-RELATED"/>
    <property type="match status" value="1"/>
</dbReference>
<dbReference type="RefSeq" id="WP_109057550.1">
    <property type="nucleotide sequence ID" value="NZ_QFFM01000019.1"/>
</dbReference>
<protein>
    <recommendedName>
        <fullName evidence="5 6">Cell division protein FtsZ</fullName>
    </recommendedName>
</protein>
<dbReference type="SUPFAM" id="SSF55307">
    <property type="entry name" value="Tubulin C-terminal domain-like"/>
    <property type="match status" value="1"/>
</dbReference>
<dbReference type="GO" id="GO:0000917">
    <property type="term" value="P:division septum assembly"/>
    <property type="evidence" value="ECO:0007669"/>
    <property type="project" value="UniProtKB-KW"/>
</dbReference>
<dbReference type="GO" id="GO:0005525">
    <property type="term" value="F:GTP binding"/>
    <property type="evidence" value="ECO:0007669"/>
    <property type="project" value="UniProtKB-UniRule"/>
</dbReference>
<keyword evidence="3 5" id="KW-0342">GTP-binding</keyword>
<comment type="similarity">
    <text evidence="1 5 7">Belongs to the FtsZ family.</text>
</comment>
<gene>
    <name evidence="5" type="primary">ftsZ</name>
    <name evidence="11" type="ORF">DF196_09260</name>
</gene>
<dbReference type="SMART" id="SM00864">
    <property type="entry name" value="Tubulin"/>
    <property type="match status" value="1"/>
</dbReference>
<comment type="function">
    <text evidence="5 7">Essential cell division protein that forms a contractile ring structure (Z ring) at the future cell division site. The regulation of the ring assembly controls the timing and the location of cell division. One of the functions of the FtsZ ring is to recruit other cell division proteins to the septum to produce a new cell wall between the dividing cells. Binds GTP and shows GTPase activity.</text>
</comment>
<dbReference type="GO" id="GO:0032153">
    <property type="term" value="C:cell division site"/>
    <property type="evidence" value="ECO:0007669"/>
    <property type="project" value="UniProtKB-UniRule"/>
</dbReference>
<dbReference type="PANTHER" id="PTHR30314:SF3">
    <property type="entry name" value="MITOCHONDRIAL DIVISION PROTEIN FSZA"/>
    <property type="match status" value="1"/>
</dbReference>
<dbReference type="InterPro" id="IPR000158">
    <property type="entry name" value="Cell_div_FtsZ"/>
</dbReference>
<sequence>MSEIAQTEFNDKTNIKVVGVGGAGGNAVNRMIAEGLQNVEFVAVNTDAKDLLRSDADVKISLSDQTSRGLGAGADPEKGAKAAQDHQSDIEEALKGSDMVFVTCGEGGGTGTGASPIVARAAHQQGALTIAVVTRPFSFEGPQRAASADYGIDNLRKEVDALIVIPNDRLLELSDRSIGIIEAFKTADTALLAGVQGITDLISANSYIHVDFNDVNSILRGAGTALFGIGSARGEDRATQAAEIAISSPLLEESIEGAHGALINIAGPTDLKLQEASAATELVRKAIHPEAQIIWGLALDDAYGDEVRVTVIAAGFDPVSAQEAAQQQKPVSPVVPTSALSHPPVRQTTHETPAAQPQPVQQQPVAQPRPATPQPTYAPATSTPTSLPFDDPTTERPAVAPSDPMGDLDIPDFLR</sequence>
<dbReference type="AlphaFoldDB" id="A0A2U2N4S1"/>
<feature type="binding site" evidence="5">
    <location>
        <position position="144"/>
    </location>
    <ligand>
        <name>GTP</name>
        <dbReference type="ChEBI" id="CHEBI:37565"/>
    </ligand>
</feature>
<dbReference type="Pfam" id="PF00091">
    <property type="entry name" value="Tubulin"/>
    <property type="match status" value="1"/>
</dbReference>
<dbReference type="Gene3D" id="3.30.1330.20">
    <property type="entry name" value="Tubulin/FtsZ, C-terminal domain"/>
    <property type="match status" value="1"/>
</dbReference>
<evidence type="ECO:0000256" key="8">
    <source>
        <dbReference type="SAM" id="MobiDB-lite"/>
    </source>
</evidence>
<feature type="domain" description="Tubulin/FtsZ 2-layer sandwich" evidence="10">
    <location>
        <begin position="208"/>
        <end position="325"/>
    </location>
</feature>
<keyword evidence="2 5" id="KW-0547">Nucleotide-binding</keyword>
<feature type="binding site" evidence="5">
    <location>
        <position position="140"/>
    </location>
    <ligand>
        <name>GTP</name>
        <dbReference type="ChEBI" id="CHEBI:37565"/>
    </ligand>
</feature>
<dbReference type="PRINTS" id="PR00423">
    <property type="entry name" value="CELLDVISFTSZ"/>
</dbReference>
<dbReference type="PROSITE" id="PS01135">
    <property type="entry name" value="FTSZ_2"/>
    <property type="match status" value="1"/>
</dbReference>
<evidence type="ECO:0000256" key="2">
    <source>
        <dbReference type="ARBA" id="ARBA00022741"/>
    </source>
</evidence>
<evidence type="ECO:0000259" key="10">
    <source>
        <dbReference type="SMART" id="SM00865"/>
    </source>
</evidence>
<feature type="binding site" evidence="5">
    <location>
        <begin position="109"/>
        <end position="111"/>
    </location>
    <ligand>
        <name>GTP</name>
        <dbReference type="ChEBI" id="CHEBI:37565"/>
    </ligand>
</feature>
<dbReference type="EMBL" id="QFFM01000019">
    <property type="protein sequence ID" value="PWG64211.1"/>
    <property type="molecule type" value="Genomic_DNA"/>
</dbReference>
<feature type="domain" description="Tubulin/FtsZ GTPase" evidence="9">
    <location>
        <begin position="14"/>
        <end position="206"/>
    </location>
</feature>
<evidence type="ECO:0000256" key="5">
    <source>
        <dbReference type="HAMAP-Rule" id="MF_00909"/>
    </source>
</evidence>
<name>A0A2U2N4S1_9BIFI</name>
<keyword evidence="12" id="KW-1185">Reference proteome</keyword>
<evidence type="ECO:0000256" key="6">
    <source>
        <dbReference type="NCBIfam" id="TIGR00065"/>
    </source>
</evidence>
<dbReference type="InterPro" id="IPR024757">
    <property type="entry name" value="FtsZ_C"/>
</dbReference>
<comment type="subunit">
    <text evidence="5">Homodimer. Polymerizes to form a dynamic ring structure in a strictly GTP-dependent manner. Interacts directly with several other division proteins.</text>
</comment>
<dbReference type="GO" id="GO:0003924">
    <property type="term" value="F:GTPase activity"/>
    <property type="evidence" value="ECO:0007669"/>
    <property type="project" value="UniProtKB-UniRule"/>
</dbReference>
<evidence type="ECO:0000256" key="3">
    <source>
        <dbReference type="ARBA" id="ARBA00023134"/>
    </source>
</evidence>
<evidence type="ECO:0000259" key="9">
    <source>
        <dbReference type="SMART" id="SM00864"/>
    </source>
</evidence>
<dbReference type="InterPro" id="IPR036525">
    <property type="entry name" value="Tubulin/FtsZ_GTPase_sf"/>
</dbReference>
<comment type="subcellular location">
    <subcellularLocation>
        <location evidence="5">Cytoplasm</location>
    </subcellularLocation>
    <text evidence="5">Assembles at midcell at the inner surface of the cytoplasmic membrane.</text>
</comment>
<dbReference type="NCBIfam" id="TIGR00065">
    <property type="entry name" value="ftsZ"/>
    <property type="match status" value="1"/>
</dbReference>
<dbReference type="Gene3D" id="3.40.50.1440">
    <property type="entry name" value="Tubulin/FtsZ, GTPase domain"/>
    <property type="match status" value="1"/>
</dbReference>
<feature type="compositionally biased region" description="Basic and acidic residues" evidence="8">
    <location>
        <begin position="75"/>
        <end position="87"/>
    </location>
</feature>
<dbReference type="OrthoDB" id="9813375at2"/>
<dbReference type="InterPro" id="IPR018316">
    <property type="entry name" value="Tubulin/FtsZ_2-layer-sand-dom"/>
</dbReference>
<dbReference type="InterPro" id="IPR008280">
    <property type="entry name" value="Tub_FtsZ_C"/>
</dbReference>
<dbReference type="GO" id="GO:0005737">
    <property type="term" value="C:cytoplasm"/>
    <property type="evidence" value="ECO:0007669"/>
    <property type="project" value="UniProtKB-SubCell"/>
</dbReference>
<organism evidence="11 12">
    <name type="scientific">Bifidobacterium callitrichidarum</name>
    <dbReference type="NCBI Taxonomy" id="2052941"/>
    <lineage>
        <taxon>Bacteria</taxon>
        <taxon>Bacillati</taxon>
        <taxon>Actinomycetota</taxon>
        <taxon>Actinomycetes</taxon>
        <taxon>Bifidobacteriales</taxon>
        <taxon>Bifidobacteriaceae</taxon>
        <taxon>Bifidobacterium</taxon>
    </lineage>
</organism>
<dbReference type="InterPro" id="IPR020805">
    <property type="entry name" value="Cell_div_FtsZ_CS"/>
</dbReference>
<evidence type="ECO:0000313" key="11">
    <source>
        <dbReference type="EMBL" id="PWG64211.1"/>
    </source>
</evidence>